<comment type="caution">
    <text evidence="2">The sequence shown here is derived from an EMBL/GenBank/DDBJ whole genome shotgun (WGS) entry which is preliminary data.</text>
</comment>
<evidence type="ECO:0000313" key="2">
    <source>
        <dbReference type="EMBL" id="MPC68456.1"/>
    </source>
</evidence>
<feature type="compositionally biased region" description="Basic and acidic residues" evidence="1">
    <location>
        <begin position="28"/>
        <end position="40"/>
    </location>
</feature>
<dbReference type="Proteomes" id="UP000324222">
    <property type="component" value="Unassembled WGS sequence"/>
</dbReference>
<sequence length="53" mass="5659">MMLDRCMAGVSAGSCCFTWEGKGPFQRTTDEGSVELRQDKGIAASSVTRSGSR</sequence>
<keyword evidence="3" id="KW-1185">Reference proteome</keyword>
<feature type="region of interest" description="Disordered" evidence="1">
    <location>
        <begin position="27"/>
        <end position="53"/>
    </location>
</feature>
<gene>
    <name evidence="2" type="ORF">E2C01_062658</name>
</gene>
<name>A0A5B7HEN1_PORTR</name>
<accession>A0A5B7HEN1</accession>
<evidence type="ECO:0000256" key="1">
    <source>
        <dbReference type="SAM" id="MobiDB-lite"/>
    </source>
</evidence>
<organism evidence="2 3">
    <name type="scientific">Portunus trituberculatus</name>
    <name type="common">Swimming crab</name>
    <name type="synonym">Neptunus trituberculatus</name>
    <dbReference type="NCBI Taxonomy" id="210409"/>
    <lineage>
        <taxon>Eukaryota</taxon>
        <taxon>Metazoa</taxon>
        <taxon>Ecdysozoa</taxon>
        <taxon>Arthropoda</taxon>
        <taxon>Crustacea</taxon>
        <taxon>Multicrustacea</taxon>
        <taxon>Malacostraca</taxon>
        <taxon>Eumalacostraca</taxon>
        <taxon>Eucarida</taxon>
        <taxon>Decapoda</taxon>
        <taxon>Pleocyemata</taxon>
        <taxon>Brachyura</taxon>
        <taxon>Eubrachyura</taxon>
        <taxon>Portunoidea</taxon>
        <taxon>Portunidae</taxon>
        <taxon>Portuninae</taxon>
        <taxon>Portunus</taxon>
    </lineage>
</organism>
<dbReference type="AlphaFoldDB" id="A0A5B7HEN1"/>
<proteinExistence type="predicted"/>
<evidence type="ECO:0000313" key="3">
    <source>
        <dbReference type="Proteomes" id="UP000324222"/>
    </source>
</evidence>
<dbReference type="EMBL" id="VSRR010027873">
    <property type="protein sequence ID" value="MPC68456.1"/>
    <property type="molecule type" value="Genomic_DNA"/>
</dbReference>
<protein>
    <submittedName>
        <fullName evidence="2">Uncharacterized protein</fullName>
    </submittedName>
</protein>
<reference evidence="2 3" key="1">
    <citation type="submission" date="2019-05" db="EMBL/GenBank/DDBJ databases">
        <title>Another draft genome of Portunus trituberculatus and its Hox gene families provides insights of decapod evolution.</title>
        <authorList>
            <person name="Jeong J.-H."/>
            <person name="Song I."/>
            <person name="Kim S."/>
            <person name="Choi T."/>
            <person name="Kim D."/>
            <person name="Ryu S."/>
            <person name="Kim W."/>
        </authorList>
    </citation>
    <scope>NUCLEOTIDE SEQUENCE [LARGE SCALE GENOMIC DNA]</scope>
    <source>
        <tissue evidence="2">Muscle</tissue>
    </source>
</reference>